<dbReference type="EMBL" id="CM047738">
    <property type="protein sequence ID" value="KAJ0045684.1"/>
    <property type="molecule type" value="Genomic_DNA"/>
</dbReference>
<accession>A0ACC0Z4E9</accession>
<evidence type="ECO:0000313" key="2">
    <source>
        <dbReference type="Proteomes" id="UP001163603"/>
    </source>
</evidence>
<protein>
    <submittedName>
        <fullName evidence="1">Uncharacterized protein</fullName>
    </submittedName>
</protein>
<evidence type="ECO:0000313" key="1">
    <source>
        <dbReference type="EMBL" id="KAJ0045684.1"/>
    </source>
</evidence>
<gene>
    <name evidence="1" type="ORF">Pint_05450</name>
</gene>
<dbReference type="Proteomes" id="UP001163603">
    <property type="component" value="Chromosome 3"/>
</dbReference>
<name>A0ACC0Z4E9_9ROSI</name>
<proteinExistence type="predicted"/>
<comment type="caution">
    <text evidence="1">The sequence shown here is derived from an EMBL/GenBank/DDBJ whole genome shotgun (WGS) entry which is preliminary data.</text>
</comment>
<sequence>MSFMHSPHEWPVMIPNCPTKDLREKLSRYRNKKTKRNFGRKIKDACRKALADSQ</sequence>
<reference evidence="2" key="1">
    <citation type="journal article" date="2023" name="G3 (Bethesda)">
        <title>Genome assembly and association tests identify interacting loci associated with vigor, precocity, and sex in interspecific pistachio rootstocks.</title>
        <authorList>
            <person name="Palmer W."/>
            <person name="Jacygrad E."/>
            <person name="Sagayaradj S."/>
            <person name="Cavanaugh K."/>
            <person name="Han R."/>
            <person name="Bertier L."/>
            <person name="Beede B."/>
            <person name="Kafkas S."/>
            <person name="Golino D."/>
            <person name="Preece J."/>
            <person name="Michelmore R."/>
        </authorList>
    </citation>
    <scope>NUCLEOTIDE SEQUENCE [LARGE SCALE GENOMIC DNA]</scope>
</reference>
<keyword evidence="2" id="KW-1185">Reference proteome</keyword>
<organism evidence="1 2">
    <name type="scientific">Pistacia integerrima</name>
    <dbReference type="NCBI Taxonomy" id="434235"/>
    <lineage>
        <taxon>Eukaryota</taxon>
        <taxon>Viridiplantae</taxon>
        <taxon>Streptophyta</taxon>
        <taxon>Embryophyta</taxon>
        <taxon>Tracheophyta</taxon>
        <taxon>Spermatophyta</taxon>
        <taxon>Magnoliopsida</taxon>
        <taxon>eudicotyledons</taxon>
        <taxon>Gunneridae</taxon>
        <taxon>Pentapetalae</taxon>
        <taxon>rosids</taxon>
        <taxon>malvids</taxon>
        <taxon>Sapindales</taxon>
        <taxon>Anacardiaceae</taxon>
        <taxon>Pistacia</taxon>
    </lineage>
</organism>